<proteinExistence type="predicted"/>
<feature type="transmembrane region" description="Helical" evidence="1">
    <location>
        <begin position="34"/>
        <end position="52"/>
    </location>
</feature>
<dbReference type="EMBL" id="JRES01000032">
    <property type="protein sequence ID" value="KNC34732.1"/>
    <property type="molecule type" value="Genomic_DNA"/>
</dbReference>
<accession>A0A0L0CR74</accession>
<sequence length="72" mass="8750">MSTIWKKITWTIKCKGFIRDVSRGKNYTFSTTLFGLRFVLWLNFEYFMYNLLTYGNKFFKKIFIAQRLITSI</sequence>
<dbReference type="AlphaFoldDB" id="A0A0L0CR74"/>
<evidence type="ECO:0000313" key="2">
    <source>
        <dbReference type="EMBL" id="KNC34732.1"/>
    </source>
</evidence>
<dbReference type="Proteomes" id="UP000037069">
    <property type="component" value="Unassembled WGS sequence"/>
</dbReference>
<comment type="caution">
    <text evidence="2">The sequence shown here is derived from an EMBL/GenBank/DDBJ whole genome shotgun (WGS) entry which is preliminary data.</text>
</comment>
<name>A0A0L0CR74_LUCCU</name>
<reference evidence="2 3" key="1">
    <citation type="journal article" date="2015" name="Nat. Commun.">
        <title>Lucilia cuprina genome unlocks parasitic fly biology to underpin future interventions.</title>
        <authorList>
            <person name="Anstead C.A."/>
            <person name="Korhonen P.K."/>
            <person name="Young N.D."/>
            <person name="Hall R.S."/>
            <person name="Jex A.R."/>
            <person name="Murali S.C."/>
            <person name="Hughes D.S."/>
            <person name="Lee S.F."/>
            <person name="Perry T."/>
            <person name="Stroehlein A.J."/>
            <person name="Ansell B.R."/>
            <person name="Breugelmans B."/>
            <person name="Hofmann A."/>
            <person name="Qu J."/>
            <person name="Dugan S."/>
            <person name="Lee S.L."/>
            <person name="Chao H."/>
            <person name="Dinh H."/>
            <person name="Han Y."/>
            <person name="Doddapaneni H.V."/>
            <person name="Worley K.C."/>
            <person name="Muzny D.M."/>
            <person name="Ioannidis P."/>
            <person name="Waterhouse R.M."/>
            <person name="Zdobnov E.M."/>
            <person name="James P.J."/>
            <person name="Bagnall N.H."/>
            <person name="Kotze A.C."/>
            <person name="Gibbs R.A."/>
            <person name="Richards S."/>
            <person name="Batterham P."/>
            <person name="Gasser R.B."/>
        </authorList>
    </citation>
    <scope>NUCLEOTIDE SEQUENCE [LARGE SCALE GENOMIC DNA]</scope>
    <source>
        <strain evidence="2 3">LS</strain>
        <tissue evidence="2">Full body</tissue>
    </source>
</reference>
<keyword evidence="1" id="KW-0812">Transmembrane</keyword>
<keyword evidence="1" id="KW-1133">Transmembrane helix</keyword>
<protein>
    <submittedName>
        <fullName evidence="2">Uncharacterized protein</fullName>
    </submittedName>
</protein>
<keyword evidence="1" id="KW-0472">Membrane</keyword>
<organism evidence="2 3">
    <name type="scientific">Lucilia cuprina</name>
    <name type="common">Green bottle fly</name>
    <name type="synonym">Australian sheep blowfly</name>
    <dbReference type="NCBI Taxonomy" id="7375"/>
    <lineage>
        <taxon>Eukaryota</taxon>
        <taxon>Metazoa</taxon>
        <taxon>Ecdysozoa</taxon>
        <taxon>Arthropoda</taxon>
        <taxon>Hexapoda</taxon>
        <taxon>Insecta</taxon>
        <taxon>Pterygota</taxon>
        <taxon>Neoptera</taxon>
        <taxon>Endopterygota</taxon>
        <taxon>Diptera</taxon>
        <taxon>Brachycera</taxon>
        <taxon>Muscomorpha</taxon>
        <taxon>Oestroidea</taxon>
        <taxon>Calliphoridae</taxon>
        <taxon>Luciliinae</taxon>
        <taxon>Lucilia</taxon>
    </lineage>
</organism>
<keyword evidence="3" id="KW-1185">Reference proteome</keyword>
<evidence type="ECO:0000256" key="1">
    <source>
        <dbReference type="SAM" id="Phobius"/>
    </source>
</evidence>
<gene>
    <name evidence="2" type="ORF">FF38_01957</name>
</gene>
<evidence type="ECO:0000313" key="3">
    <source>
        <dbReference type="Proteomes" id="UP000037069"/>
    </source>
</evidence>